<evidence type="ECO:0008006" key="4">
    <source>
        <dbReference type="Google" id="ProtNLM"/>
    </source>
</evidence>
<dbReference type="RefSeq" id="WP_258387170.1">
    <property type="nucleotide sequence ID" value="NZ_CP091430.1"/>
</dbReference>
<protein>
    <recommendedName>
        <fullName evidence="4">DUF3153 domain-containing protein</fullName>
    </recommendedName>
</protein>
<name>A0ABY5SEB6_9BACL</name>
<dbReference type="EMBL" id="CP091430">
    <property type="protein sequence ID" value="UVI31107.1"/>
    <property type="molecule type" value="Genomic_DNA"/>
</dbReference>
<reference evidence="2" key="1">
    <citation type="submission" date="2022-01" db="EMBL/GenBank/DDBJ databases">
        <title>Paenibacillus spongiae sp. nov., isolated from marine sponge.</title>
        <authorList>
            <person name="Li Z."/>
            <person name="Zhang M."/>
        </authorList>
    </citation>
    <scope>NUCLEOTIDE SEQUENCE</scope>
    <source>
        <strain evidence="2">PHS-Z3</strain>
    </source>
</reference>
<keyword evidence="3" id="KW-1185">Reference proteome</keyword>
<dbReference type="PROSITE" id="PS51257">
    <property type="entry name" value="PROKAR_LIPOPROTEIN"/>
    <property type="match status" value="1"/>
</dbReference>
<keyword evidence="1" id="KW-1133">Transmembrane helix</keyword>
<evidence type="ECO:0000313" key="2">
    <source>
        <dbReference type="EMBL" id="UVI31107.1"/>
    </source>
</evidence>
<organism evidence="2 3">
    <name type="scientific">Paenibacillus spongiae</name>
    <dbReference type="NCBI Taxonomy" id="2909671"/>
    <lineage>
        <taxon>Bacteria</taxon>
        <taxon>Bacillati</taxon>
        <taxon>Bacillota</taxon>
        <taxon>Bacilli</taxon>
        <taxon>Bacillales</taxon>
        <taxon>Paenibacillaceae</taxon>
        <taxon>Paenibacillus</taxon>
    </lineage>
</organism>
<keyword evidence="1" id="KW-0812">Transmembrane</keyword>
<dbReference type="Proteomes" id="UP001057877">
    <property type="component" value="Chromosome"/>
</dbReference>
<proteinExistence type="predicted"/>
<evidence type="ECO:0000313" key="3">
    <source>
        <dbReference type="Proteomes" id="UP001057877"/>
    </source>
</evidence>
<feature type="transmembrane region" description="Helical" evidence="1">
    <location>
        <begin position="196"/>
        <end position="215"/>
    </location>
</feature>
<gene>
    <name evidence="2" type="ORF">L1F29_04475</name>
</gene>
<evidence type="ECO:0000256" key="1">
    <source>
        <dbReference type="SAM" id="Phobius"/>
    </source>
</evidence>
<sequence>MRHYYAIILTAILLMVLTGCGRLDLVIHEDGSGEGKYEVELTGKFTAQDVKEGIEKGLAEVNDKAGQEVIRLEEFEEKDGMASATVAFDSLTALSGGKDTLLVTVDDIRRLDPQRLDALIDVDKHSAIKPEDLDKIGDKPVVYLNIDDETEITVTVPGRILYAAGGTVTEDNPRSLLLNDDSVAIVYEPSSNMPSIGWVIALALLVIAAVLYFMFRRGLFRTFKSGGKGGGIPNA</sequence>
<keyword evidence="1" id="KW-0472">Membrane</keyword>
<accession>A0ABY5SEB6</accession>